<dbReference type="InterPro" id="IPR013424">
    <property type="entry name" value="Ice-binding_C"/>
</dbReference>
<accession>A0A1H8IQM3</accession>
<dbReference type="EMBL" id="FOCP01000039">
    <property type="protein sequence ID" value="SEN70874.1"/>
    <property type="molecule type" value="Genomic_DNA"/>
</dbReference>
<protein>
    <submittedName>
        <fullName evidence="1">PEP-CTERM protein-sorting domain-containing protein</fullName>
    </submittedName>
</protein>
<gene>
    <name evidence="1" type="ORF">SAMN05216325_1391</name>
</gene>
<evidence type="ECO:0000313" key="2">
    <source>
        <dbReference type="Proteomes" id="UP000199459"/>
    </source>
</evidence>
<proteinExistence type="predicted"/>
<organism evidence="1 2">
    <name type="scientific">Nitrosomonas marina</name>
    <dbReference type="NCBI Taxonomy" id="917"/>
    <lineage>
        <taxon>Bacteria</taxon>
        <taxon>Pseudomonadati</taxon>
        <taxon>Pseudomonadota</taxon>
        <taxon>Betaproteobacteria</taxon>
        <taxon>Nitrosomonadales</taxon>
        <taxon>Nitrosomonadaceae</taxon>
        <taxon>Nitrosomonas</taxon>
    </lineage>
</organism>
<feature type="non-terminal residue" evidence="1">
    <location>
        <position position="1"/>
    </location>
</feature>
<dbReference type="Proteomes" id="UP000199459">
    <property type="component" value="Unassembled WGS sequence"/>
</dbReference>
<name>A0A1H8IQM3_9PROT</name>
<reference evidence="1 2" key="1">
    <citation type="submission" date="2016-10" db="EMBL/GenBank/DDBJ databases">
        <authorList>
            <person name="de Groot N.N."/>
        </authorList>
    </citation>
    <scope>NUCLEOTIDE SEQUENCE [LARGE SCALE GENOMIC DNA]</scope>
    <source>
        <strain evidence="1 2">Nm22</strain>
    </source>
</reference>
<dbReference type="NCBIfam" id="TIGR02595">
    <property type="entry name" value="PEP_CTERM"/>
    <property type="match status" value="1"/>
</dbReference>
<dbReference type="AlphaFoldDB" id="A0A1H8IQM3"/>
<evidence type="ECO:0000313" key="1">
    <source>
        <dbReference type="EMBL" id="SEN70874.1"/>
    </source>
</evidence>
<sequence length="34" mass="3598">TPDVTVPIPEPTNIALMFMGLLGITLVRGSSEEV</sequence>